<dbReference type="GO" id="GO:0010181">
    <property type="term" value="F:FMN binding"/>
    <property type="evidence" value="ECO:0007669"/>
    <property type="project" value="UniProtKB-UniRule"/>
</dbReference>
<feature type="binding site" evidence="3">
    <location>
        <position position="351"/>
    </location>
    <ligand>
        <name>CTP</name>
        <dbReference type="ChEBI" id="CHEBI:37563"/>
    </ligand>
</feature>
<evidence type="ECO:0000256" key="2">
    <source>
        <dbReference type="ARBA" id="ARBA00023239"/>
    </source>
</evidence>
<dbReference type="EMBL" id="MT631624">
    <property type="protein sequence ID" value="QNO55632.1"/>
    <property type="molecule type" value="Genomic_DNA"/>
</dbReference>
<protein>
    <recommendedName>
        <fullName evidence="3">Coenzyme A biosynthesis bifunctional protein CoaBC</fullName>
    </recommendedName>
    <alternativeName>
        <fullName evidence="3">DNA/pantothenate metabolism flavoprotein</fullName>
    </alternativeName>
    <alternativeName>
        <fullName evidence="3">Phosphopantothenoylcysteine synthetase/decarboxylase</fullName>
        <shortName evidence="3">PPCS-PPCDC</shortName>
    </alternativeName>
    <domain>
        <recommendedName>
            <fullName evidence="3">Phosphopantothenoylcysteine decarboxylase</fullName>
            <shortName evidence="3">PPC decarboxylase</shortName>
            <shortName evidence="3">PPC-DC</shortName>
            <ecNumber evidence="3">4.1.1.36</ecNumber>
        </recommendedName>
        <alternativeName>
            <fullName evidence="3">CoaC</fullName>
        </alternativeName>
    </domain>
    <domain>
        <recommendedName>
            <fullName evidence="3">Phosphopantothenate--cysteine ligase</fullName>
            <ecNumber evidence="3">6.3.2.5</ecNumber>
        </recommendedName>
        <alternativeName>
            <fullName evidence="3">CoaB</fullName>
        </alternativeName>
        <alternativeName>
            <fullName evidence="3">Phosphopantothenoylcysteine synthetase</fullName>
            <shortName evidence="3">PPC synthetase</shortName>
            <shortName evidence="3">PPC-S</shortName>
        </alternativeName>
    </domain>
</protein>
<comment type="similarity">
    <text evidence="3">In the N-terminal section; belongs to the HFCD (homo-oligomeric flavin containing Cys decarboxylase) superfamily.</text>
</comment>
<feature type="region of interest" description="Phosphopantothenoylcysteine decarboxylase" evidence="3">
    <location>
        <begin position="1"/>
        <end position="203"/>
    </location>
</feature>
<comment type="catalytic activity">
    <reaction evidence="3">
        <text>(R)-4'-phosphopantothenate + L-cysteine + CTP = N-[(R)-4-phosphopantothenoyl]-L-cysteine + CMP + diphosphate + H(+)</text>
        <dbReference type="Rhea" id="RHEA:19397"/>
        <dbReference type="ChEBI" id="CHEBI:10986"/>
        <dbReference type="ChEBI" id="CHEBI:15378"/>
        <dbReference type="ChEBI" id="CHEBI:33019"/>
        <dbReference type="ChEBI" id="CHEBI:35235"/>
        <dbReference type="ChEBI" id="CHEBI:37563"/>
        <dbReference type="ChEBI" id="CHEBI:59458"/>
        <dbReference type="ChEBI" id="CHEBI:60377"/>
        <dbReference type="EC" id="6.3.2.5"/>
    </reaction>
</comment>
<dbReference type="HAMAP" id="MF_02225">
    <property type="entry name" value="CoaBC"/>
    <property type="match status" value="1"/>
</dbReference>
<comment type="pathway">
    <text evidence="3">Cofactor biosynthesis; coenzyme A biosynthesis.</text>
</comment>
<dbReference type="Pfam" id="PF04127">
    <property type="entry name" value="DFP"/>
    <property type="match status" value="1"/>
</dbReference>
<dbReference type="InterPro" id="IPR005252">
    <property type="entry name" value="CoaBC"/>
</dbReference>
<keyword evidence="3" id="KW-0285">Flavoprotein</keyword>
<feature type="binding site" evidence="3">
    <location>
        <position position="291"/>
    </location>
    <ligand>
        <name>CTP</name>
        <dbReference type="ChEBI" id="CHEBI:37563"/>
    </ligand>
</feature>
<keyword evidence="3" id="KW-0479">Metal-binding</keyword>
<dbReference type="GO" id="GO:0046872">
    <property type="term" value="F:metal ion binding"/>
    <property type="evidence" value="ECO:0007669"/>
    <property type="project" value="UniProtKB-KW"/>
</dbReference>
<dbReference type="PANTHER" id="PTHR14359:SF6">
    <property type="entry name" value="PHOSPHOPANTOTHENOYLCYSTEINE DECARBOXYLASE"/>
    <property type="match status" value="1"/>
</dbReference>
<dbReference type="PANTHER" id="PTHR14359">
    <property type="entry name" value="HOMO-OLIGOMERIC FLAVIN CONTAINING CYS DECARBOXYLASE FAMILY"/>
    <property type="match status" value="1"/>
</dbReference>
<sequence>MTGAERGPHPSLRITGTKSQSLQGKKIVLGVTGSIAAIKTVELARELIRHGAEVYGVMSDAATEIIHPYTLHYATGHEVITKLMGNIEHVEFLGMEGSADLFIIAPCTANTVNKIATGVSDTPVTAFATTAFGSGFPILIVPAMHESIYRSPVLIENLEKLKRLGVTVIGPRIEERLAKIVSIDDILLAVERVLSPKRLAGKRILVTSGPTIEPIDPIRILTNRSSGRTGKELAKEAYKQGAEVTIIHNNELKLLGIKELKVETAREMIDACMNELRSGYDVLISAAAIGDFTVDQSEVKISSGGDLHLHLSPIRKLIEEARNEYPELAIVGFKAETNVSEAELIEKSRKKWLIISSRWLLQMTLARAG</sequence>
<comment type="function">
    <text evidence="3">Catalyzes two sequential steps in the biosynthesis of coenzyme A. In the first step cysteine is conjugated to 4'-phosphopantothenate to form 4-phosphopantothenoylcysteine. In the second step the latter compound is decarboxylated to form 4'-phosphopantotheine.</text>
</comment>
<name>A0A7G9Z5U8_9EURY</name>
<comment type="similarity">
    <text evidence="3">In the C-terminal section; belongs to the PPC synthetase family.</text>
</comment>
<dbReference type="GO" id="GO:0015937">
    <property type="term" value="P:coenzyme A biosynthetic process"/>
    <property type="evidence" value="ECO:0007669"/>
    <property type="project" value="UniProtKB-UniRule"/>
</dbReference>
<keyword evidence="3" id="KW-0436">Ligase</keyword>
<dbReference type="Pfam" id="PF02441">
    <property type="entry name" value="Flavoprotein"/>
    <property type="match status" value="1"/>
</dbReference>
<comment type="catalytic activity">
    <reaction evidence="3">
        <text>N-[(R)-4-phosphopantothenoyl]-L-cysteine + H(+) = (R)-4'-phosphopantetheine + CO2</text>
        <dbReference type="Rhea" id="RHEA:16793"/>
        <dbReference type="ChEBI" id="CHEBI:15378"/>
        <dbReference type="ChEBI" id="CHEBI:16526"/>
        <dbReference type="ChEBI" id="CHEBI:59458"/>
        <dbReference type="ChEBI" id="CHEBI:61723"/>
        <dbReference type="EC" id="4.1.1.36"/>
    </reaction>
</comment>
<dbReference type="GO" id="GO:0071513">
    <property type="term" value="C:phosphopantothenoylcysteine decarboxylase complex"/>
    <property type="evidence" value="ECO:0007669"/>
    <property type="project" value="TreeGrafter"/>
</dbReference>
<comment type="cofactor">
    <cofactor evidence="3">
        <name>FMN</name>
        <dbReference type="ChEBI" id="CHEBI:58210"/>
    </cofactor>
    <text evidence="3">Binds 1 FMN per subunit.</text>
</comment>
<dbReference type="InterPro" id="IPR036551">
    <property type="entry name" value="Flavin_trans-like"/>
</dbReference>
<proteinExistence type="inferred from homology"/>
<evidence type="ECO:0000259" key="5">
    <source>
        <dbReference type="Pfam" id="PF04127"/>
    </source>
</evidence>
<dbReference type="InterPro" id="IPR003382">
    <property type="entry name" value="Flavoprotein"/>
</dbReference>
<evidence type="ECO:0000259" key="4">
    <source>
        <dbReference type="Pfam" id="PF02441"/>
    </source>
</evidence>
<keyword evidence="3" id="KW-0460">Magnesium</keyword>
<feature type="binding site" evidence="3">
    <location>
        <position position="333"/>
    </location>
    <ligand>
        <name>CTP</name>
        <dbReference type="ChEBI" id="CHEBI:37563"/>
    </ligand>
</feature>
<comment type="caution">
    <text evidence="3">Lacks conserved residue(s) required for the propagation of feature annotation.</text>
</comment>
<accession>A0A7G9Z5U8</accession>
<dbReference type="EC" id="6.3.2.5" evidence="3"/>
<dbReference type="GO" id="GO:0015941">
    <property type="term" value="P:pantothenate catabolic process"/>
    <property type="evidence" value="ECO:0007669"/>
    <property type="project" value="InterPro"/>
</dbReference>
<dbReference type="UniPathway" id="UPA00241"/>
<keyword evidence="3" id="KW-0288">FMN</keyword>
<comment type="cofactor">
    <cofactor evidence="3">
        <name>Mg(2+)</name>
        <dbReference type="ChEBI" id="CHEBI:18420"/>
    </cofactor>
</comment>
<dbReference type="EC" id="4.1.1.36" evidence="3"/>
<dbReference type="AlphaFoldDB" id="A0A7G9Z5U8"/>
<dbReference type="NCBIfam" id="TIGR00521">
    <property type="entry name" value="coaBC_dfp"/>
    <property type="match status" value="1"/>
</dbReference>
<dbReference type="SUPFAM" id="SSF52507">
    <property type="entry name" value="Homo-oligomeric flavin-containing Cys decarboxylases, HFCD"/>
    <property type="match status" value="1"/>
</dbReference>
<dbReference type="Gene3D" id="3.40.50.1950">
    <property type="entry name" value="Flavin prenyltransferase-like"/>
    <property type="match status" value="1"/>
</dbReference>
<dbReference type="SUPFAM" id="SSF102645">
    <property type="entry name" value="CoaB-like"/>
    <property type="match status" value="1"/>
</dbReference>
<dbReference type="GO" id="GO:0004632">
    <property type="term" value="F:phosphopantothenate--cysteine ligase activity"/>
    <property type="evidence" value="ECO:0007669"/>
    <property type="project" value="UniProtKB-UniRule"/>
</dbReference>
<keyword evidence="2 3" id="KW-0456">Lyase</keyword>
<evidence type="ECO:0000313" key="6">
    <source>
        <dbReference type="EMBL" id="QNO55632.1"/>
    </source>
</evidence>
<organism evidence="6">
    <name type="scientific">Candidatus Methanophaga sp. ANME-1 ERB7</name>
    <dbReference type="NCBI Taxonomy" id="2759913"/>
    <lineage>
        <taxon>Archaea</taxon>
        <taxon>Methanobacteriati</taxon>
        <taxon>Methanobacteriota</taxon>
        <taxon>Stenosarchaea group</taxon>
        <taxon>Methanomicrobia</taxon>
        <taxon>Candidatus Methanophagales</taxon>
        <taxon>Candidatus Methanophagaceae</taxon>
        <taxon>Candidatus Methanophaga</taxon>
    </lineage>
</organism>
<keyword evidence="1 3" id="KW-0210">Decarboxylase</keyword>
<dbReference type="InterPro" id="IPR007085">
    <property type="entry name" value="DNA/pantothenate-metab_flavo_C"/>
</dbReference>
<feature type="domain" description="DNA/pantothenate metabolism flavoprotein C-terminal" evidence="5">
    <location>
        <begin position="199"/>
        <end position="351"/>
    </location>
</feature>
<gene>
    <name evidence="6" type="primary">coaBC_2</name>
    <name evidence="3" type="synonym">coaBC</name>
    <name evidence="6" type="ORF">AMFAPHJD_00006</name>
</gene>
<reference evidence="6" key="1">
    <citation type="submission" date="2020-06" db="EMBL/GenBank/DDBJ databases">
        <title>Unique genomic features of the anaerobic methanotrophic archaea.</title>
        <authorList>
            <person name="Chadwick G.L."/>
            <person name="Skennerton C.T."/>
            <person name="Laso-Perez R."/>
            <person name="Leu A.O."/>
            <person name="Speth D.R."/>
            <person name="Yu H."/>
            <person name="Morgan-Lang C."/>
            <person name="Hatzenpichler R."/>
            <person name="Goudeau D."/>
            <person name="Malmstrom R."/>
            <person name="Brazelton W.J."/>
            <person name="Woyke T."/>
            <person name="Hallam S.J."/>
            <person name="Tyson G.W."/>
            <person name="Wegener G."/>
            <person name="Boetius A."/>
            <person name="Orphan V."/>
        </authorList>
    </citation>
    <scope>NUCLEOTIDE SEQUENCE</scope>
</reference>
<dbReference type="GO" id="GO:0004633">
    <property type="term" value="F:phosphopantothenoylcysteine decarboxylase activity"/>
    <property type="evidence" value="ECO:0007669"/>
    <property type="project" value="UniProtKB-UniRule"/>
</dbReference>
<keyword evidence="3" id="KW-0511">Multifunctional enzyme</keyword>
<feature type="domain" description="Flavoprotein" evidence="4">
    <location>
        <begin position="25"/>
        <end position="171"/>
    </location>
</feature>
<evidence type="ECO:0000256" key="1">
    <source>
        <dbReference type="ARBA" id="ARBA00022793"/>
    </source>
</evidence>
<feature type="region of interest" description="Phosphopantothenate--cysteine ligase" evidence="3">
    <location>
        <begin position="204"/>
        <end position="369"/>
    </location>
</feature>
<dbReference type="InterPro" id="IPR035929">
    <property type="entry name" value="CoaB-like_sf"/>
</dbReference>
<dbReference type="Gene3D" id="3.40.50.10300">
    <property type="entry name" value="CoaB-like"/>
    <property type="match status" value="1"/>
</dbReference>
<evidence type="ECO:0000256" key="3">
    <source>
        <dbReference type="HAMAP-Rule" id="MF_02225"/>
    </source>
</evidence>
<feature type="binding site" evidence="3">
    <location>
        <position position="300"/>
    </location>
    <ligand>
        <name>CTP</name>
        <dbReference type="ChEBI" id="CHEBI:37563"/>
    </ligand>
</feature>